<organism evidence="1">
    <name type="scientific">Tanacetum cinerariifolium</name>
    <name type="common">Dalmatian daisy</name>
    <name type="synonym">Chrysanthemum cinerariifolium</name>
    <dbReference type="NCBI Taxonomy" id="118510"/>
    <lineage>
        <taxon>Eukaryota</taxon>
        <taxon>Viridiplantae</taxon>
        <taxon>Streptophyta</taxon>
        <taxon>Embryophyta</taxon>
        <taxon>Tracheophyta</taxon>
        <taxon>Spermatophyta</taxon>
        <taxon>Magnoliopsida</taxon>
        <taxon>eudicotyledons</taxon>
        <taxon>Gunneridae</taxon>
        <taxon>Pentapetalae</taxon>
        <taxon>asterids</taxon>
        <taxon>campanulids</taxon>
        <taxon>Asterales</taxon>
        <taxon>Asteraceae</taxon>
        <taxon>Asteroideae</taxon>
        <taxon>Anthemideae</taxon>
        <taxon>Anthemidinae</taxon>
        <taxon>Tanacetum</taxon>
    </lineage>
</organism>
<dbReference type="AlphaFoldDB" id="A0A699L290"/>
<reference evidence="1" key="1">
    <citation type="journal article" date="2019" name="Sci. Rep.">
        <title>Draft genome of Tanacetum cinerariifolium, the natural source of mosquito coil.</title>
        <authorList>
            <person name="Yamashiro T."/>
            <person name="Shiraishi A."/>
            <person name="Satake H."/>
            <person name="Nakayama K."/>
        </authorList>
    </citation>
    <scope>NUCLEOTIDE SEQUENCE</scope>
</reference>
<accession>A0A699L290</accession>
<sequence>MNLINGICLNFTYEDGKPVTFCGCKGPLNGEFCGFCNSRAGSSFAYDPTPYSYNDSPNFINPLPQPQTYSCELCGNDHHYDSDCLPRFLLDYEQEPEYLENSSNSIVHEEPDNSLSMGDEHLSTIPEIESDEVIKSSVEDLVPIPNEFEGISDDTCNVPFCDDSPPLDVLNDHFELFSDFNNDCTSCDDFSPINVFEE</sequence>
<evidence type="ECO:0000313" key="1">
    <source>
        <dbReference type="EMBL" id="GFB16399.1"/>
    </source>
</evidence>
<name>A0A699L290_TANCI</name>
<dbReference type="EMBL" id="BKCJ010565908">
    <property type="protein sequence ID" value="GFB16399.1"/>
    <property type="molecule type" value="Genomic_DNA"/>
</dbReference>
<gene>
    <name evidence="1" type="ORF">Tci_688370</name>
</gene>
<comment type="caution">
    <text evidence="1">The sequence shown here is derived from an EMBL/GenBank/DDBJ whole genome shotgun (WGS) entry which is preliminary data.</text>
</comment>
<protein>
    <submittedName>
        <fullName evidence="1">Uncharacterized protein</fullName>
    </submittedName>
</protein>
<proteinExistence type="predicted"/>